<evidence type="ECO:0000313" key="2">
    <source>
        <dbReference type="EMBL" id="MDS0260217.1"/>
    </source>
</evidence>
<name>A0ABU2FD75_9EURY</name>
<proteinExistence type="predicted"/>
<reference evidence="2 3" key="1">
    <citation type="submission" date="2022-06" db="EMBL/GenBank/DDBJ databases">
        <title>Haloarcula sp. a new haloarchaeum isolate from saline soil.</title>
        <authorList>
            <person name="Strakova D."/>
            <person name="Galisteo C."/>
            <person name="Sanchez-Porro C."/>
            <person name="Ventosa A."/>
        </authorList>
    </citation>
    <scope>NUCLEOTIDE SEQUENCE [LARGE SCALE GENOMIC DNA]</scope>
    <source>
        <strain evidence="2 3">S1CR25-12</strain>
    </source>
</reference>
<dbReference type="Gene3D" id="2.60.40.10">
    <property type="entry name" value="Immunoglobulins"/>
    <property type="match status" value="1"/>
</dbReference>
<feature type="compositionally biased region" description="Polar residues" evidence="1">
    <location>
        <begin position="128"/>
        <end position="137"/>
    </location>
</feature>
<evidence type="ECO:0000313" key="3">
    <source>
        <dbReference type="Proteomes" id="UP001259659"/>
    </source>
</evidence>
<feature type="region of interest" description="Disordered" evidence="1">
    <location>
        <begin position="93"/>
        <end position="196"/>
    </location>
</feature>
<keyword evidence="3" id="KW-1185">Reference proteome</keyword>
<gene>
    <name evidence="2" type="ORF">NDI56_12505</name>
</gene>
<evidence type="ECO:0000256" key="1">
    <source>
        <dbReference type="SAM" id="MobiDB-lite"/>
    </source>
</evidence>
<dbReference type="Proteomes" id="UP001259659">
    <property type="component" value="Unassembled WGS sequence"/>
</dbReference>
<protein>
    <recommendedName>
        <fullName evidence="4">DUF11 domain-containing protein</fullName>
    </recommendedName>
</protein>
<feature type="compositionally biased region" description="Low complexity" evidence="1">
    <location>
        <begin position="158"/>
        <end position="196"/>
    </location>
</feature>
<organism evidence="2 3">
    <name type="scientific">Haloarcula saliterrae</name>
    <dbReference type="NCBI Taxonomy" id="2950534"/>
    <lineage>
        <taxon>Archaea</taxon>
        <taxon>Methanobacteriati</taxon>
        <taxon>Methanobacteriota</taxon>
        <taxon>Stenosarchaea group</taxon>
        <taxon>Halobacteria</taxon>
        <taxon>Halobacteriales</taxon>
        <taxon>Haloarculaceae</taxon>
        <taxon>Haloarcula</taxon>
    </lineage>
</organism>
<evidence type="ECO:0008006" key="4">
    <source>
        <dbReference type="Google" id="ProtNLM"/>
    </source>
</evidence>
<accession>A0ABU2FD75</accession>
<dbReference type="EMBL" id="JAMQON010000003">
    <property type="protein sequence ID" value="MDS0260217.1"/>
    <property type="molecule type" value="Genomic_DNA"/>
</dbReference>
<dbReference type="RefSeq" id="WP_310919885.1">
    <property type="nucleotide sequence ID" value="NZ_JAMQON010000003.1"/>
</dbReference>
<dbReference type="InterPro" id="IPR047589">
    <property type="entry name" value="DUF11_rpt"/>
</dbReference>
<dbReference type="NCBIfam" id="TIGR01451">
    <property type="entry name" value="B_ant_repeat"/>
    <property type="match status" value="1"/>
</dbReference>
<comment type="caution">
    <text evidence="2">The sequence shown here is derived from an EMBL/GenBank/DDBJ whole genome shotgun (WGS) entry which is preliminary data.</text>
</comment>
<dbReference type="InterPro" id="IPR013783">
    <property type="entry name" value="Ig-like_fold"/>
</dbReference>
<sequence length="374" mass="38447">MARVRTALVSFVVATVLAVPVMAAPADTSISGPQEVRAGDTVTYTFTVTNTGDEMSGYVLDVTLPDSWTVTDRDDDGDNWREDGTQWVWLSVQPAESKDPSLTVSVPSDASADSEEITASVSDADGVQATTTEQVTISGGDDTGDGSDDGTTGDGSDDTTGTPDDGAAGTTDDSDAGGNESASATGTVETSVTTSGQTAVLTVENATAGQRLSTGPVGIGADGYEIRNVSASVPTDGDYALRLNHTAGVDSRGRTAIGGLAVTDSANASVSQSVSMQVAVARSAVRRKSLGPVFEITTTSGAPVEATRVRTTENALVYDITLTPDTTLSFVTRAPLRQSDVGVDWASPDGTLVALVASLIGTARYRRRTETEEE</sequence>